<protein>
    <submittedName>
        <fullName evidence="2">Uncharacterized protein</fullName>
    </submittedName>
</protein>
<dbReference type="EMBL" id="CP002069">
    <property type="protein sequence ID" value="ADI73556.1"/>
    <property type="molecule type" value="Genomic_DNA"/>
</dbReference>
<dbReference type="GeneID" id="9346272"/>
<gene>
    <name evidence="2" type="ordered locus">Metev_0650</name>
</gene>
<reference evidence="2 3" key="1">
    <citation type="submission" date="2010-06" db="EMBL/GenBank/DDBJ databases">
        <title>Complete sequence chromosome of Methanohalobium evestigatum Z-7303.</title>
        <authorList>
            <consortium name="US DOE Joint Genome Institute"/>
            <person name="Lucas S."/>
            <person name="Copeland A."/>
            <person name="Lapidus A."/>
            <person name="Cheng J.-F."/>
            <person name="Bruce D."/>
            <person name="Goodwin L."/>
            <person name="Pitluck S."/>
            <person name="Saunders E."/>
            <person name="Detter J.C."/>
            <person name="Han C."/>
            <person name="Tapia R."/>
            <person name="Land M."/>
            <person name="Hauser L."/>
            <person name="Kyrpides N."/>
            <person name="Mikhailova N."/>
            <person name="Sieprawska-Lupa M."/>
            <person name="Whitman W.B."/>
            <person name="Anderson I."/>
            <person name="Woyke T."/>
        </authorList>
    </citation>
    <scope>NUCLEOTIDE SEQUENCE [LARGE SCALE GENOMIC DNA]</scope>
    <source>
        <strain evidence="3">ATCC BAA-1072 / DSM 3721 / NBRC 107634 / OCM 161 / Z-7303</strain>
    </source>
</reference>
<evidence type="ECO:0000313" key="2">
    <source>
        <dbReference type="EMBL" id="ADI73556.1"/>
    </source>
</evidence>
<evidence type="ECO:0000256" key="1">
    <source>
        <dbReference type="SAM" id="MobiDB-lite"/>
    </source>
</evidence>
<organism evidence="2 3">
    <name type="scientific">Methanohalobium evestigatum (strain ATCC BAA-1072 / DSM 3721 / NBRC 107634 / OCM 161 / Z-7303)</name>
    <dbReference type="NCBI Taxonomy" id="644295"/>
    <lineage>
        <taxon>Archaea</taxon>
        <taxon>Methanobacteriati</taxon>
        <taxon>Methanobacteriota</taxon>
        <taxon>Stenosarchaea group</taxon>
        <taxon>Methanomicrobia</taxon>
        <taxon>Methanosarcinales</taxon>
        <taxon>Methanosarcinaceae</taxon>
        <taxon>Methanohalobium</taxon>
    </lineage>
</organism>
<feature type="compositionally biased region" description="Polar residues" evidence="1">
    <location>
        <begin position="8"/>
        <end position="22"/>
    </location>
</feature>
<sequence>MSPGEVVSDTTQIPPNHNLNNSKKNERMMVKIPSNSYLADFIKNEKEKNPDLTYNQILERLVPKDMDDHLMELFDNFRDSVLQSLATDYRGSDAYYQMEALRTLFLKYLVQRQNPKNPDKILKTLEPTQTDNEKED</sequence>
<proteinExistence type="predicted"/>
<dbReference type="HOGENOM" id="CLU_1870730_0_0_2"/>
<name>D7E6T2_METEZ</name>
<dbReference type="Proteomes" id="UP000000391">
    <property type="component" value="Chromosome"/>
</dbReference>
<keyword evidence="3" id="KW-1185">Reference proteome</keyword>
<dbReference type="RefSeq" id="WP_013194124.1">
    <property type="nucleotide sequence ID" value="NC_014253.1"/>
</dbReference>
<dbReference type="KEGG" id="mev:Metev_0650"/>
<dbReference type="AlphaFoldDB" id="D7E6T2"/>
<dbReference type="STRING" id="644295.Metev_0650"/>
<feature type="region of interest" description="Disordered" evidence="1">
    <location>
        <begin position="1"/>
        <end position="22"/>
    </location>
</feature>
<accession>D7E6T2</accession>
<evidence type="ECO:0000313" key="3">
    <source>
        <dbReference type="Proteomes" id="UP000000391"/>
    </source>
</evidence>